<comment type="similarity">
    <text evidence="1">Belongs to the peptidase M14 family.</text>
</comment>
<organism evidence="4 5">
    <name type="scientific">Paraglaciecola polaris LMG 21857</name>
    <dbReference type="NCBI Taxonomy" id="1129793"/>
    <lineage>
        <taxon>Bacteria</taxon>
        <taxon>Pseudomonadati</taxon>
        <taxon>Pseudomonadota</taxon>
        <taxon>Gammaproteobacteria</taxon>
        <taxon>Alteromonadales</taxon>
        <taxon>Alteromonadaceae</taxon>
        <taxon>Paraglaciecola</taxon>
    </lineage>
</organism>
<keyword evidence="2" id="KW-0732">Signal</keyword>
<dbReference type="AlphaFoldDB" id="K6YES1"/>
<evidence type="ECO:0000256" key="1">
    <source>
        <dbReference type="PROSITE-ProRule" id="PRU01379"/>
    </source>
</evidence>
<evidence type="ECO:0000256" key="2">
    <source>
        <dbReference type="SAM" id="SignalP"/>
    </source>
</evidence>
<dbReference type="SUPFAM" id="SSF52317">
    <property type="entry name" value="Class I glutamine amidotransferase-like"/>
    <property type="match status" value="1"/>
</dbReference>
<accession>K6YES1</accession>
<dbReference type="OrthoDB" id="9758209at2"/>
<dbReference type="GO" id="GO:0006508">
    <property type="term" value="P:proteolysis"/>
    <property type="evidence" value="ECO:0007669"/>
    <property type="project" value="InterPro"/>
</dbReference>
<dbReference type="GO" id="GO:0004181">
    <property type="term" value="F:metallocarboxypeptidase activity"/>
    <property type="evidence" value="ECO:0007669"/>
    <property type="project" value="InterPro"/>
</dbReference>
<dbReference type="SMART" id="SM00631">
    <property type="entry name" value="Zn_pept"/>
    <property type="match status" value="1"/>
</dbReference>
<dbReference type="InterPro" id="IPR000834">
    <property type="entry name" value="Peptidase_M14"/>
</dbReference>
<dbReference type="SUPFAM" id="SSF53187">
    <property type="entry name" value="Zn-dependent exopeptidases"/>
    <property type="match status" value="1"/>
</dbReference>
<dbReference type="CDD" id="cd06238">
    <property type="entry name" value="M14-like"/>
    <property type="match status" value="1"/>
</dbReference>
<dbReference type="Proteomes" id="UP000006322">
    <property type="component" value="Unassembled WGS sequence"/>
</dbReference>
<dbReference type="GO" id="GO:0008270">
    <property type="term" value="F:zinc ion binding"/>
    <property type="evidence" value="ECO:0007669"/>
    <property type="project" value="InterPro"/>
</dbReference>
<evidence type="ECO:0000313" key="4">
    <source>
        <dbReference type="EMBL" id="GAC31239.1"/>
    </source>
</evidence>
<protein>
    <recommendedName>
        <fullName evidence="3">Peptidase M14 domain-containing protein</fullName>
    </recommendedName>
</protein>
<feature type="chain" id="PRO_5003897425" description="Peptidase M14 domain-containing protein" evidence="2">
    <location>
        <begin position="22"/>
        <end position="853"/>
    </location>
</feature>
<feature type="signal peptide" evidence="2">
    <location>
        <begin position="1"/>
        <end position="21"/>
    </location>
</feature>
<name>K6YES1_9ALTE</name>
<dbReference type="InterPro" id="IPR029062">
    <property type="entry name" value="Class_I_gatase-like"/>
</dbReference>
<sequence>MKFGWFWGSVCLVLFSFSAQALSDHDYLPANTQFRDDIPSPSQVIGAPVGEWHVRHDQLVEYMRILAAKSDRVSILETGRTHENRPLLLLTFTAAKNQQNIESLREQHLSSFGQKRVADAPLILWMGYSVHGDESSGANAALLVAYYLAAAQGEVVQALLESNVVLMEPSINPDGLARFAQWANGNRGQQLVADPNHREHQQPWPSGRTNHYLFDLNRDWLLLTHPESQARIAQYHRWRPHVVTDFHEMGTNSSYFFQPGIASRNNPWTPARNTELTAELAKFHAAALDKTKQLYFTQEAYDDFYYGKGSTYPDAQGSIGILFEQASSRGHQQESINGVLNFSDTIQNQVTTSLSTFAGAQANKAALLAYPEQFTEQTNKLIKDDKIAGYLLSESKDATRFTQLKWILQQHNVKFNFLNKEVRVDDVIYQPLSSIFVPLAQRQYRLVKSFFSERQSFNDNSFYDVSSWNLPLAFNIQYSPVERKLWGRIPVNENSNSPINQITALSAKDDVYAYGFSWQDSMAPKLLYRLLAAGVQVKIAGSDFAATTDQGNISFSAGSVLIPLALKQPDNLVSLLSDGAAQSKIKVWPILSGLTAQGLDLGSRDMHALKTPQVLLVGGEGTSQYEVGEAWHYLDTVVAMPVTITDLARLSQIDLTRYSHIIWASGNYTDVPEKTVRTLDKWLSAGGVMIGQRTAAKWFADKDWLKASFISQEEIKRAFSSADLAYGDRDTLAAKQRIAGAVFDTQIDMSHPLTFGFPREHLPSFKNSTVIMRVPKTPFITVGRYTSKPLMSGYAADELQELISNSASVVAHSVGKGKVIAFVDDPNFRGYWRGTRRLLSNAIFMSNLINAPG</sequence>
<dbReference type="Pfam" id="PF00246">
    <property type="entry name" value="Peptidase_M14"/>
    <property type="match status" value="1"/>
</dbReference>
<feature type="domain" description="Peptidase M14" evidence="3">
    <location>
        <begin position="52"/>
        <end position="346"/>
    </location>
</feature>
<comment type="caution">
    <text evidence="4">The sequence shown here is derived from an EMBL/GenBank/DDBJ whole genome shotgun (WGS) entry which is preliminary data.</text>
</comment>
<proteinExistence type="inferred from homology"/>
<dbReference type="Gene3D" id="3.40.630.10">
    <property type="entry name" value="Zn peptidases"/>
    <property type="match status" value="1"/>
</dbReference>
<evidence type="ECO:0000259" key="3">
    <source>
        <dbReference type="PROSITE" id="PS52035"/>
    </source>
</evidence>
<comment type="caution">
    <text evidence="1">Lacks conserved residue(s) required for the propagation of feature annotation.</text>
</comment>
<keyword evidence="5" id="KW-1185">Reference proteome</keyword>
<reference evidence="5" key="1">
    <citation type="journal article" date="2014" name="Environ. Microbiol.">
        <title>Comparative genomics of the marine bacterial genus Glaciecola reveals the high degree of genomic diversity and genomic characteristic for cold adaptation.</title>
        <authorList>
            <person name="Qin Q.L."/>
            <person name="Xie B.B."/>
            <person name="Yu Y."/>
            <person name="Shu Y.L."/>
            <person name="Rong J.C."/>
            <person name="Zhang Y.J."/>
            <person name="Zhao D.L."/>
            <person name="Chen X.L."/>
            <person name="Zhang X.Y."/>
            <person name="Chen B."/>
            <person name="Zhou B.C."/>
            <person name="Zhang Y.Z."/>
        </authorList>
    </citation>
    <scope>NUCLEOTIDE SEQUENCE [LARGE SCALE GENOMIC DNA]</scope>
    <source>
        <strain evidence="5">LMG 21857</strain>
    </source>
</reference>
<dbReference type="STRING" id="1129793.GPLA_0320"/>
<dbReference type="EMBL" id="BAER01000014">
    <property type="protein sequence ID" value="GAC31239.1"/>
    <property type="molecule type" value="Genomic_DNA"/>
</dbReference>
<evidence type="ECO:0000313" key="5">
    <source>
        <dbReference type="Proteomes" id="UP000006322"/>
    </source>
</evidence>
<gene>
    <name evidence="4" type="ORF">GPLA_0320</name>
</gene>
<dbReference type="PROSITE" id="PS52035">
    <property type="entry name" value="PEPTIDASE_M14"/>
    <property type="match status" value="1"/>
</dbReference>
<dbReference type="RefSeq" id="WP_007103045.1">
    <property type="nucleotide sequence ID" value="NZ_BAER01000014.1"/>
</dbReference>